<organism evidence="3 4">
    <name type="scientific">Candidatus Gottesmanbacteria bacterium RBG_16_38_7b</name>
    <dbReference type="NCBI Taxonomy" id="1798372"/>
    <lineage>
        <taxon>Bacteria</taxon>
        <taxon>Candidatus Gottesmaniibacteriota</taxon>
    </lineage>
</organism>
<keyword evidence="1" id="KW-0812">Transmembrane</keyword>
<name>A0A1F5YFF4_9BACT</name>
<proteinExistence type="predicted"/>
<dbReference type="AlphaFoldDB" id="A0A1F5YFF4"/>
<reference evidence="3 4" key="1">
    <citation type="journal article" date="2016" name="Nat. Commun.">
        <title>Thousands of microbial genomes shed light on interconnected biogeochemical processes in an aquifer system.</title>
        <authorList>
            <person name="Anantharaman K."/>
            <person name="Brown C.T."/>
            <person name="Hug L.A."/>
            <person name="Sharon I."/>
            <person name="Castelle C.J."/>
            <person name="Probst A.J."/>
            <person name="Thomas B.C."/>
            <person name="Singh A."/>
            <person name="Wilkins M.J."/>
            <person name="Karaoz U."/>
            <person name="Brodie E.L."/>
            <person name="Williams K.H."/>
            <person name="Hubbard S.S."/>
            <person name="Banfield J.F."/>
        </authorList>
    </citation>
    <scope>NUCLEOTIDE SEQUENCE [LARGE SCALE GENOMIC DNA]</scope>
</reference>
<gene>
    <name evidence="3" type="ORF">A2153_05680</name>
</gene>
<evidence type="ECO:0000259" key="2">
    <source>
        <dbReference type="SMART" id="SM00306"/>
    </source>
</evidence>
<dbReference type="SUPFAM" id="SSF51294">
    <property type="entry name" value="Hedgehog/intein (Hint) domain"/>
    <property type="match status" value="1"/>
</dbReference>
<dbReference type="InterPro" id="IPR003587">
    <property type="entry name" value="Hint_dom_N"/>
</dbReference>
<comment type="caution">
    <text evidence="3">The sequence shown here is derived from an EMBL/GenBank/DDBJ whole genome shotgun (WGS) entry which is preliminary data.</text>
</comment>
<evidence type="ECO:0000256" key="1">
    <source>
        <dbReference type="SAM" id="Phobius"/>
    </source>
</evidence>
<dbReference type="EMBL" id="MFJB01000079">
    <property type="protein sequence ID" value="OGF98918.1"/>
    <property type="molecule type" value="Genomic_DNA"/>
</dbReference>
<dbReference type="Proteomes" id="UP000177396">
    <property type="component" value="Unassembled WGS sequence"/>
</dbReference>
<accession>A0A1F5YFF4</accession>
<feature type="transmembrane region" description="Helical" evidence="1">
    <location>
        <begin position="48"/>
        <end position="70"/>
    </location>
</feature>
<keyword evidence="1" id="KW-0472">Membrane</keyword>
<dbReference type="Gene3D" id="2.170.16.10">
    <property type="entry name" value="Hedgehog/Intein (Hint) domain"/>
    <property type="match status" value="1"/>
</dbReference>
<evidence type="ECO:0000313" key="3">
    <source>
        <dbReference type="EMBL" id="OGF98918.1"/>
    </source>
</evidence>
<protein>
    <recommendedName>
        <fullName evidence="2">Hint domain-containing protein</fullName>
    </recommendedName>
</protein>
<keyword evidence="1" id="KW-1133">Transmembrane helix</keyword>
<feature type="transmembrane region" description="Helical" evidence="1">
    <location>
        <begin position="82"/>
        <end position="103"/>
    </location>
</feature>
<dbReference type="SMART" id="SM00306">
    <property type="entry name" value="HintN"/>
    <property type="match status" value="1"/>
</dbReference>
<evidence type="ECO:0000313" key="4">
    <source>
        <dbReference type="Proteomes" id="UP000177396"/>
    </source>
</evidence>
<dbReference type="InterPro" id="IPR036844">
    <property type="entry name" value="Hint_dom_sf"/>
</dbReference>
<sequence length="253" mass="29227">MRKIIERIKIPLTIVGTVLITTILTFILFFLLFSTGELFGFYEFTDNLLFLLFLLALCWSLSTIPLVFLFSRFVSQTYRIKFKIYSFILSTFPIAAVVIRIYYSLSRLSFYHGSFIEGTKVLTPTGTKLIENLKVGDQIIGYESEVNRNVISNVQKNRTRTTEDYYLINNALGVTSEHPLAIRRTNGLLDWKRVKELSLGEKIISYDMGDVEIYSLEKRKIQSPLYVYNPQVSYPNNYFIIVGNTAILAHNKH</sequence>
<feature type="domain" description="Hint" evidence="2">
    <location>
        <begin position="112"/>
        <end position="207"/>
    </location>
</feature>
<feature type="transmembrane region" description="Helical" evidence="1">
    <location>
        <begin position="12"/>
        <end position="33"/>
    </location>
</feature>